<reference evidence="5" key="2">
    <citation type="submission" date="2020-01" db="EMBL/GenBank/DDBJ databases">
        <title>Population-level Yeast Reference Genomes.</title>
        <authorList>
            <person name="Yue J.-X."/>
        </authorList>
    </citation>
    <scope>NUCLEOTIDE SEQUENCE</scope>
    <source>
        <strain evidence="5">CBS432</strain>
    </source>
</reference>
<evidence type="ECO:0000259" key="3">
    <source>
        <dbReference type="PROSITE" id="PS50056"/>
    </source>
</evidence>
<keyword evidence="2" id="KW-0378">Hydrolase</keyword>
<dbReference type="PANTHER" id="PTHR12305:SF81">
    <property type="entry name" value="PHOSPHATIDYLINOSITOL 3,4,5-TRISPHOSPHATE 3-PHOSPHATASE AND DUAL-SPECIFICITY PROTEIN PHOSPHATASE PTEN"/>
    <property type="match status" value="1"/>
</dbReference>
<dbReference type="InterPro" id="IPR029021">
    <property type="entry name" value="Prot-tyrosine_phosphatase-like"/>
</dbReference>
<feature type="domain" description="Phosphatase tensin-type" evidence="4">
    <location>
        <begin position="33"/>
        <end position="255"/>
    </location>
</feature>
<reference evidence="5" key="3">
    <citation type="submission" date="2025-07" db="EMBL/GenBank/DDBJ databases">
        <authorList>
            <consortium name="NCBI Genome Project"/>
        </authorList>
    </citation>
    <scope>NUCLEOTIDE SEQUENCE</scope>
    <source>
        <strain evidence="5">CBS432</strain>
    </source>
</reference>
<dbReference type="GO" id="GO:0042995">
    <property type="term" value="C:cell projection"/>
    <property type="evidence" value="ECO:0007669"/>
    <property type="project" value="TreeGrafter"/>
</dbReference>
<dbReference type="InterPro" id="IPR000387">
    <property type="entry name" value="Tyr_Pase_dom"/>
</dbReference>
<dbReference type="GO" id="GO:0043491">
    <property type="term" value="P:phosphatidylinositol 3-kinase/protein kinase B signal transduction"/>
    <property type="evidence" value="ECO:0007669"/>
    <property type="project" value="TreeGrafter"/>
</dbReference>
<dbReference type="RefSeq" id="XP_033768817.1">
    <property type="nucleotide sequence ID" value="XM_033912926.1"/>
</dbReference>
<dbReference type="AlphaFoldDB" id="A0A8B8UYH6"/>
<evidence type="ECO:0000313" key="5">
    <source>
        <dbReference type="RefSeq" id="XP_033768817.1"/>
    </source>
</evidence>
<name>A0A8B8UYH6_SACPA</name>
<dbReference type="PROSITE" id="PS51181">
    <property type="entry name" value="PPASE_TENSIN"/>
    <property type="match status" value="1"/>
</dbReference>
<dbReference type="GO" id="GO:0005829">
    <property type="term" value="C:cytosol"/>
    <property type="evidence" value="ECO:0007669"/>
    <property type="project" value="TreeGrafter"/>
</dbReference>
<dbReference type="Pfam" id="PF00782">
    <property type="entry name" value="DSPc"/>
    <property type="match status" value="1"/>
</dbReference>
<accession>A0A8B8UYH6</accession>
<sequence>MSEGESELEMERGFLKWKSVNLMKKVVSLPMKKTKNDIGLRLDISYILVNLIVCSYPVNTYPKLLYRNSLDDLILFLTVYHGKGNFRIFNFRAEKEDTDYKDKDLIDIAAKYESRDIQIQELRSTLINDGKIPISPIDLETRTLVEEETNNVICERIGWLDHFPPPFELLEDIVDSIENYLSASKNRVAVLHCRMGKGRSGMITIAYLMKYLQCPLGEARLIFMQARFKYGMTNGVTIPSQLRYLRYHEFFITHEKAAQEGISNEAVEFKFKFRLAKMTFLHPSSLITSESAIVTTKIQHYNDDRDVLLTRKVLLSDIMTHECDGNMTFIFDRDYLTLENDLRIEFTLGTSKSKAASSIISWTSYASCWLNVYLETLMHIIKDDSSPDYFQVERLKKDEMLTATINWQELDGFGELSTHGLKLFQALKLEWEII</sequence>
<dbReference type="CDD" id="cd14497">
    <property type="entry name" value="PTP_PTEN-like"/>
    <property type="match status" value="1"/>
</dbReference>
<dbReference type="PANTHER" id="PTHR12305">
    <property type="entry name" value="PHOSPHATASE WITH HOMOLOGY TO TENSIN"/>
    <property type="match status" value="1"/>
</dbReference>
<protein>
    <recommendedName>
        <fullName evidence="1">phosphatidylinositol-3,4,5-trisphosphate 3-phosphatase</fullName>
        <ecNumber evidence="1">3.1.3.67</ecNumber>
    </recommendedName>
</protein>
<gene>
    <name evidence="5" type="primary">TEP1</name>
    <name evidence="5" type="ORF">SPAR_N01870</name>
</gene>
<dbReference type="KEGG" id="spao:SPAR_N01870"/>
<dbReference type="Gene3D" id="3.90.190.10">
    <property type="entry name" value="Protein tyrosine phosphatase superfamily"/>
    <property type="match status" value="1"/>
</dbReference>
<reference evidence="5" key="4">
    <citation type="submission" date="2025-08" db="UniProtKB">
        <authorList>
            <consortium name="RefSeq"/>
        </authorList>
    </citation>
    <scope>IDENTIFICATION</scope>
    <source>
        <strain evidence="5">CBS432</strain>
    </source>
</reference>
<dbReference type="GO" id="GO:0051896">
    <property type="term" value="P:regulation of phosphatidylinositol 3-kinase/protein kinase B signal transduction"/>
    <property type="evidence" value="ECO:0007669"/>
    <property type="project" value="TreeGrafter"/>
</dbReference>
<dbReference type="EC" id="3.1.3.67" evidence="1"/>
<dbReference type="GO" id="GO:0005634">
    <property type="term" value="C:nucleus"/>
    <property type="evidence" value="ECO:0007669"/>
    <property type="project" value="TreeGrafter"/>
</dbReference>
<dbReference type="GO" id="GO:0004725">
    <property type="term" value="F:protein tyrosine phosphatase activity"/>
    <property type="evidence" value="ECO:0007669"/>
    <property type="project" value="TreeGrafter"/>
</dbReference>
<dbReference type="OrthoDB" id="16692at2759"/>
<reference evidence="5" key="1">
    <citation type="journal article" date="2017" name="Nat. Genet.">
        <title>Contrasting evolutionary genome dynamics between domesticated and wild yeasts.</title>
        <authorList>
            <person name="Yue J.X."/>
            <person name="Li J."/>
            <person name="Aigrain L."/>
            <person name="Hallin J."/>
            <person name="Persson K."/>
            <person name="Oliver K."/>
            <person name="Bergstrom A."/>
            <person name="Coupland P."/>
            <person name="Warringer J."/>
            <person name="Lagomarsino M.C."/>
            <person name="Fischer G."/>
            <person name="Durbin R."/>
            <person name="Liti G."/>
        </authorList>
    </citation>
    <scope>NUCLEOTIDE SEQUENCE</scope>
    <source>
        <strain evidence="5">CBS432</strain>
    </source>
</reference>
<evidence type="ECO:0000259" key="4">
    <source>
        <dbReference type="PROSITE" id="PS51181"/>
    </source>
</evidence>
<dbReference type="PROSITE" id="PS00383">
    <property type="entry name" value="TYR_PHOSPHATASE_1"/>
    <property type="match status" value="1"/>
</dbReference>
<dbReference type="InterPro" id="IPR029023">
    <property type="entry name" value="Tensin_phosphatase"/>
</dbReference>
<dbReference type="GO" id="GO:0016314">
    <property type="term" value="F:phosphatidylinositol-3,4,5-trisphosphate 3-phosphatase activity"/>
    <property type="evidence" value="ECO:0007669"/>
    <property type="project" value="UniProtKB-EC"/>
</dbReference>
<organism evidence="5">
    <name type="scientific">Saccharomyces paradoxus</name>
    <name type="common">Yeast</name>
    <name type="synonym">Saccharomyces douglasii</name>
    <dbReference type="NCBI Taxonomy" id="27291"/>
    <lineage>
        <taxon>Eukaryota</taxon>
        <taxon>Fungi</taxon>
        <taxon>Dikarya</taxon>
        <taxon>Ascomycota</taxon>
        <taxon>Saccharomycotina</taxon>
        <taxon>Saccharomycetes</taxon>
        <taxon>Saccharomycetales</taxon>
        <taxon>Saccharomycetaceae</taxon>
        <taxon>Saccharomyces</taxon>
    </lineage>
</organism>
<dbReference type="InterPro" id="IPR016130">
    <property type="entry name" value="Tyr_Pase_AS"/>
</dbReference>
<dbReference type="VEuPathDB" id="FungiDB:SPAR_N01870"/>
<dbReference type="GeneID" id="54633228"/>
<dbReference type="InterPro" id="IPR000340">
    <property type="entry name" value="Dual-sp_phosphatase_cat-dom"/>
</dbReference>
<evidence type="ECO:0000256" key="2">
    <source>
        <dbReference type="ARBA" id="ARBA00022801"/>
    </source>
</evidence>
<dbReference type="SUPFAM" id="SSF52799">
    <property type="entry name" value="(Phosphotyrosine protein) phosphatases II"/>
    <property type="match status" value="1"/>
</dbReference>
<proteinExistence type="predicted"/>
<dbReference type="PROSITE" id="PS50056">
    <property type="entry name" value="TYR_PHOSPHATASE_2"/>
    <property type="match status" value="1"/>
</dbReference>
<evidence type="ECO:0000256" key="1">
    <source>
        <dbReference type="ARBA" id="ARBA00013015"/>
    </source>
</evidence>
<feature type="domain" description="Tyrosine specific protein phosphatases" evidence="3">
    <location>
        <begin position="171"/>
        <end position="227"/>
    </location>
</feature>
<dbReference type="GO" id="GO:0005886">
    <property type="term" value="C:plasma membrane"/>
    <property type="evidence" value="ECO:0007669"/>
    <property type="project" value="TreeGrafter"/>
</dbReference>
<dbReference type="GO" id="GO:0046856">
    <property type="term" value="P:phosphatidylinositol dephosphorylation"/>
    <property type="evidence" value="ECO:0007669"/>
    <property type="project" value="TreeGrafter"/>
</dbReference>
<dbReference type="InterPro" id="IPR051281">
    <property type="entry name" value="Dual-spec_lipid-protein_phosph"/>
</dbReference>